<dbReference type="InterPro" id="IPR013823">
    <property type="entry name" value="Ribosomal_bL12_C"/>
</dbReference>
<evidence type="ECO:0000259" key="5">
    <source>
        <dbReference type="Pfam" id="PF00542"/>
    </source>
</evidence>
<evidence type="ECO:0000256" key="4">
    <source>
        <dbReference type="ARBA" id="ARBA00035505"/>
    </source>
</evidence>
<evidence type="ECO:0000256" key="1">
    <source>
        <dbReference type="ARBA" id="ARBA00007197"/>
    </source>
</evidence>
<dbReference type="HAMAP" id="MF_00368">
    <property type="entry name" value="Ribosomal_bL12"/>
    <property type="match status" value="1"/>
</dbReference>
<gene>
    <name evidence="7" type="ORF">BU14_2311s0001</name>
</gene>
<sequence length="197" mass="19697">MLALRAAVRAAAAAPGGAAAAAAAVRPAGLAASRAAFSPSAVRWQSVEAAPAAGGGADVSPKVGQLVKEIVDLNMLEVKQLTDALKDRLGIDDAALGGGMPMMNPAMFAGAAPAAAAEEAPAAAAEKTAFDLKLVSFEAAKKIGVIKEVRALTSLGLKEAKALVEEAPKVFMTGVAKAEAEGIRDKIEGLGGKVELE</sequence>
<dbReference type="OrthoDB" id="250175at2759"/>
<dbReference type="AlphaFoldDB" id="A0A1X6NJE6"/>
<dbReference type="GO" id="GO:1990904">
    <property type="term" value="C:ribonucleoprotein complex"/>
    <property type="evidence" value="ECO:0007669"/>
    <property type="project" value="UniProtKB-KW"/>
</dbReference>
<dbReference type="InterPro" id="IPR008932">
    <property type="entry name" value="Ribosomal_bL12_oligo"/>
</dbReference>
<dbReference type="GO" id="GO:0005840">
    <property type="term" value="C:ribosome"/>
    <property type="evidence" value="ECO:0007669"/>
    <property type="project" value="UniProtKB-KW"/>
</dbReference>
<protein>
    <recommendedName>
        <fullName evidence="4">50S ribosomal protein L12, chloroplastic</fullName>
    </recommendedName>
</protein>
<dbReference type="Gene3D" id="3.30.1390.10">
    <property type="match status" value="1"/>
</dbReference>
<dbReference type="GO" id="GO:0006412">
    <property type="term" value="P:translation"/>
    <property type="evidence" value="ECO:0007669"/>
    <property type="project" value="InterPro"/>
</dbReference>
<keyword evidence="3" id="KW-0687">Ribonucleoprotein</keyword>
<evidence type="ECO:0000256" key="2">
    <source>
        <dbReference type="ARBA" id="ARBA00022980"/>
    </source>
</evidence>
<dbReference type="InterPro" id="IPR014719">
    <property type="entry name" value="Ribosomal_bL12_C/ClpS-like"/>
</dbReference>
<dbReference type="SUPFAM" id="SSF54736">
    <property type="entry name" value="ClpS-like"/>
    <property type="match status" value="1"/>
</dbReference>
<organism evidence="7 8">
    <name type="scientific">Porphyra umbilicalis</name>
    <name type="common">Purple laver</name>
    <name type="synonym">Red alga</name>
    <dbReference type="NCBI Taxonomy" id="2786"/>
    <lineage>
        <taxon>Eukaryota</taxon>
        <taxon>Rhodophyta</taxon>
        <taxon>Bangiophyceae</taxon>
        <taxon>Bangiales</taxon>
        <taxon>Bangiaceae</taxon>
        <taxon>Porphyra</taxon>
    </lineage>
</organism>
<evidence type="ECO:0000256" key="3">
    <source>
        <dbReference type="ARBA" id="ARBA00023274"/>
    </source>
</evidence>
<keyword evidence="2" id="KW-0689">Ribosomal protein</keyword>
<reference evidence="7 8" key="1">
    <citation type="submission" date="2017-03" db="EMBL/GenBank/DDBJ databases">
        <title>WGS assembly of Porphyra umbilicalis.</title>
        <authorList>
            <person name="Brawley S.H."/>
            <person name="Blouin N.A."/>
            <person name="Ficko-Blean E."/>
            <person name="Wheeler G.L."/>
            <person name="Lohr M."/>
            <person name="Goodson H.V."/>
            <person name="Jenkins J.W."/>
            <person name="Blaby-Haas C.E."/>
            <person name="Helliwell K.E."/>
            <person name="Chan C."/>
            <person name="Marriage T."/>
            <person name="Bhattacharya D."/>
            <person name="Klein A.S."/>
            <person name="Badis Y."/>
            <person name="Brodie J."/>
            <person name="Cao Y."/>
            <person name="Collen J."/>
            <person name="Dittami S.M."/>
            <person name="Gachon C.M."/>
            <person name="Green B.R."/>
            <person name="Karpowicz S."/>
            <person name="Kim J.W."/>
            <person name="Kudahl U."/>
            <person name="Lin S."/>
            <person name="Michel G."/>
            <person name="Mittag M."/>
            <person name="Olson B.J."/>
            <person name="Pangilinan J."/>
            <person name="Peng Y."/>
            <person name="Qiu H."/>
            <person name="Shu S."/>
            <person name="Singer J.T."/>
            <person name="Smith A.G."/>
            <person name="Sprecher B.N."/>
            <person name="Wagner V."/>
            <person name="Wang W."/>
            <person name="Wang Z.-Y."/>
            <person name="Yan J."/>
            <person name="Yarish C."/>
            <person name="Zoeuner-Riek S."/>
            <person name="Zhuang Y."/>
            <person name="Zou Y."/>
            <person name="Lindquist E.A."/>
            <person name="Grimwood J."/>
            <person name="Barry K."/>
            <person name="Rokhsar D.S."/>
            <person name="Schmutz J."/>
            <person name="Stiller J.W."/>
            <person name="Grossman A.R."/>
            <person name="Prochnik S.E."/>
        </authorList>
    </citation>
    <scope>NUCLEOTIDE SEQUENCE [LARGE SCALE GENOMIC DNA]</scope>
    <source>
        <strain evidence="7">4086291</strain>
    </source>
</reference>
<feature type="domain" description="Large ribosomal subunit protein bL12 oligomerization" evidence="6">
    <location>
        <begin position="65"/>
        <end position="116"/>
    </location>
</feature>
<name>A0A1X6NJE6_PORUM</name>
<accession>A0A1X6NJE6</accession>
<dbReference type="GO" id="GO:0003735">
    <property type="term" value="F:structural constituent of ribosome"/>
    <property type="evidence" value="ECO:0007669"/>
    <property type="project" value="InterPro"/>
</dbReference>
<evidence type="ECO:0000259" key="6">
    <source>
        <dbReference type="Pfam" id="PF16320"/>
    </source>
</evidence>
<dbReference type="CDD" id="cd00387">
    <property type="entry name" value="Ribosomal_L7_L12"/>
    <property type="match status" value="1"/>
</dbReference>
<dbReference type="FunFam" id="3.30.1390.10:FF:000001">
    <property type="entry name" value="50S ribosomal protein L7/L12"/>
    <property type="match status" value="1"/>
</dbReference>
<dbReference type="GO" id="GO:0003729">
    <property type="term" value="F:mRNA binding"/>
    <property type="evidence" value="ECO:0007669"/>
    <property type="project" value="TreeGrafter"/>
</dbReference>
<feature type="domain" description="Large ribosomal subunit protein bL12 C-terminal" evidence="5">
    <location>
        <begin position="130"/>
        <end position="197"/>
    </location>
</feature>
<dbReference type="InterPro" id="IPR036235">
    <property type="entry name" value="Ribosomal_bL12_oligo_N_sf"/>
</dbReference>
<dbReference type="Pfam" id="PF00542">
    <property type="entry name" value="Ribosomal_L12"/>
    <property type="match status" value="1"/>
</dbReference>
<dbReference type="SUPFAM" id="SSF48300">
    <property type="entry name" value="Ribosomal protein L7/12, oligomerisation (N-terminal) domain"/>
    <property type="match status" value="1"/>
</dbReference>
<dbReference type="PANTHER" id="PTHR45987">
    <property type="entry name" value="39S RIBOSOMAL PROTEIN L12"/>
    <property type="match status" value="1"/>
</dbReference>
<dbReference type="Gene3D" id="1.20.5.710">
    <property type="entry name" value="Single helix bin"/>
    <property type="match status" value="1"/>
</dbReference>
<proteinExistence type="inferred from homology"/>
<dbReference type="Pfam" id="PF16320">
    <property type="entry name" value="Ribosomal_L12_N"/>
    <property type="match status" value="1"/>
</dbReference>
<dbReference type="InterPro" id="IPR000206">
    <property type="entry name" value="Ribosomal_bL12"/>
</dbReference>
<comment type="similarity">
    <text evidence="1">Belongs to the bacterial ribosomal protein bL12 family.</text>
</comment>
<keyword evidence="8" id="KW-1185">Reference proteome</keyword>
<dbReference type="PANTHER" id="PTHR45987:SF4">
    <property type="entry name" value="LARGE RIBOSOMAL SUBUNIT PROTEIN BL12M"/>
    <property type="match status" value="1"/>
</dbReference>
<evidence type="ECO:0000313" key="8">
    <source>
        <dbReference type="Proteomes" id="UP000218209"/>
    </source>
</evidence>
<dbReference type="Proteomes" id="UP000218209">
    <property type="component" value="Unassembled WGS sequence"/>
</dbReference>
<evidence type="ECO:0000313" key="7">
    <source>
        <dbReference type="EMBL" id="OSX68739.1"/>
    </source>
</evidence>
<dbReference type="EMBL" id="KV920140">
    <property type="protein sequence ID" value="OSX68739.1"/>
    <property type="molecule type" value="Genomic_DNA"/>
</dbReference>